<dbReference type="EMBL" id="PJZK01000023">
    <property type="protein sequence ID" value="PLR45209.1"/>
    <property type="molecule type" value="Genomic_DNA"/>
</dbReference>
<sequence>MKIQYSTLTIEDASGESYPLKLTYSPEGDIEEIVFPNGNVVPADLRNPLVSYFQALGKKVATPGEWALTRIDITQFNAGLYSYRPRYDAQHRLTHFTDERDFPLIASEEESLIASLEKIPDHLPGAFQAQDVHALPEETPKKQPGENLAPKPGRG</sequence>
<reference evidence="2 3" key="1">
    <citation type="submission" date="2017-12" db="EMBL/GenBank/DDBJ databases">
        <title>Characterization of six clinical isolates of Enterochimera gen. nov., a novel genus of the Yersiniaciae family and the three species Enterochimera arupensis sp. nov., Enterochimera coloradensis sp. nov, and Enterochimera californica sp. nov.</title>
        <authorList>
            <person name="Rossi A."/>
            <person name="Fisher M."/>
        </authorList>
    </citation>
    <scope>NUCLEOTIDE SEQUENCE [LARGE SCALE GENOMIC DNA]</scope>
    <source>
        <strain evidence="2 3">2016Iso1</strain>
    </source>
</reference>
<name>A0A2N5EIX5_9GAMM</name>
<keyword evidence="3" id="KW-1185">Reference proteome</keyword>
<gene>
    <name evidence="2" type="ORF">CYR34_18075</name>
</gene>
<organism evidence="2 3">
    <name type="scientific">Chimaeribacter arupi</name>
    <dbReference type="NCBI Taxonomy" id="2060066"/>
    <lineage>
        <taxon>Bacteria</taxon>
        <taxon>Pseudomonadati</taxon>
        <taxon>Pseudomonadota</taxon>
        <taxon>Gammaproteobacteria</taxon>
        <taxon>Enterobacterales</taxon>
        <taxon>Yersiniaceae</taxon>
        <taxon>Chimaeribacter</taxon>
    </lineage>
</organism>
<comment type="caution">
    <text evidence="2">The sequence shown here is derived from an EMBL/GenBank/DDBJ whole genome shotgun (WGS) entry which is preliminary data.</text>
</comment>
<evidence type="ECO:0000313" key="2">
    <source>
        <dbReference type="EMBL" id="PLR45209.1"/>
    </source>
</evidence>
<proteinExistence type="predicted"/>
<protein>
    <submittedName>
        <fullName evidence="2">Uncharacterized protein</fullName>
    </submittedName>
</protein>
<feature type="region of interest" description="Disordered" evidence="1">
    <location>
        <begin position="128"/>
        <end position="155"/>
    </location>
</feature>
<dbReference type="RefSeq" id="WP_101835843.1">
    <property type="nucleotide sequence ID" value="NZ_CP119395.1"/>
</dbReference>
<feature type="compositionally biased region" description="Basic and acidic residues" evidence="1">
    <location>
        <begin position="134"/>
        <end position="144"/>
    </location>
</feature>
<evidence type="ECO:0000256" key="1">
    <source>
        <dbReference type="SAM" id="MobiDB-lite"/>
    </source>
</evidence>
<evidence type="ECO:0000313" key="3">
    <source>
        <dbReference type="Proteomes" id="UP000234626"/>
    </source>
</evidence>
<dbReference type="Proteomes" id="UP000234626">
    <property type="component" value="Unassembled WGS sequence"/>
</dbReference>
<accession>A0A2N5EIX5</accession>
<dbReference type="OrthoDB" id="9944370at2"/>
<dbReference type="AlphaFoldDB" id="A0A2N5EIX5"/>